<keyword evidence="10 13" id="KW-0648">Protein biosynthesis</keyword>
<name>A0A1I1BR19_9PSEU</name>
<dbReference type="CDD" id="cd00496">
    <property type="entry name" value="PheRS_alpha_core"/>
    <property type="match status" value="1"/>
</dbReference>
<dbReference type="InterPro" id="IPR022911">
    <property type="entry name" value="Phe_tRNA_ligase_alpha1_bac"/>
</dbReference>
<dbReference type="Pfam" id="PF01409">
    <property type="entry name" value="tRNA-synt_2d"/>
    <property type="match status" value="1"/>
</dbReference>
<dbReference type="Gene3D" id="3.30.930.10">
    <property type="entry name" value="Bira Bifunctional Protein, Domain 2"/>
    <property type="match status" value="1"/>
</dbReference>
<dbReference type="InterPro" id="IPR010978">
    <property type="entry name" value="tRNA-bd_arm"/>
</dbReference>
<dbReference type="Proteomes" id="UP000243799">
    <property type="component" value="Unassembled WGS sequence"/>
</dbReference>
<comment type="similarity">
    <text evidence="2 13">Belongs to the class-II aminoacyl-tRNA synthetase family. Phe-tRNA synthetase alpha subunit type 1 subfamily.</text>
</comment>
<evidence type="ECO:0000313" key="16">
    <source>
        <dbReference type="Proteomes" id="UP000243799"/>
    </source>
</evidence>
<keyword evidence="5 13" id="KW-0436">Ligase</keyword>
<keyword evidence="8 13" id="KW-0067">ATP-binding</keyword>
<dbReference type="SUPFAM" id="SSF46589">
    <property type="entry name" value="tRNA-binding arm"/>
    <property type="match status" value="1"/>
</dbReference>
<dbReference type="InterPro" id="IPR002319">
    <property type="entry name" value="Phenylalanyl-tRNA_Synthase"/>
</dbReference>
<dbReference type="STRING" id="490629.SAMN05216266_11612"/>
<dbReference type="InterPro" id="IPR004529">
    <property type="entry name" value="Phe-tRNA-synth_IIc_asu"/>
</dbReference>
<reference evidence="16" key="1">
    <citation type="submission" date="2016-10" db="EMBL/GenBank/DDBJ databases">
        <authorList>
            <person name="Varghese N."/>
            <person name="Submissions S."/>
        </authorList>
    </citation>
    <scope>NUCLEOTIDE SEQUENCE [LARGE SCALE GENOMIC DNA]</scope>
    <source>
        <strain evidence="16">CGMCC 4.3568</strain>
    </source>
</reference>
<evidence type="ECO:0000256" key="1">
    <source>
        <dbReference type="ARBA" id="ARBA00004496"/>
    </source>
</evidence>
<dbReference type="EMBL" id="FOKG01000016">
    <property type="protein sequence ID" value="SFB52262.1"/>
    <property type="molecule type" value="Genomic_DNA"/>
</dbReference>
<dbReference type="PANTHER" id="PTHR11538">
    <property type="entry name" value="PHENYLALANYL-TRNA SYNTHETASE"/>
    <property type="match status" value="1"/>
</dbReference>
<evidence type="ECO:0000256" key="2">
    <source>
        <dbReference type="ARBA" id="ARBA00010207"/>
    </source>
</evidence>
<sequence length="355" mass="38907">MSGVNDKQEPGPADVLAPETLQAAAKAAKEEFASAPDLDALAAIKPAHLGDNSPLLLARREIGGLPKAEKADAGKRVNEARQAIQAAFDERRAVLQAERDEHVLREEAVDVTLPWNRIPRGARHPITTISERVADAFVAMGYEVAEGPEVEAEWFNFDALNFGKDHPARQMQDTFYVGPEDSGLVLRTHTSPVQARTLLERELPVYVVVPGRTFRTDELDSTHTPVFHQVEGLAVDKGLTMAHLKGTLDTFAKAMFGEGSGTRFRPHFFPFTEPSAEVDVWFPEKKGGPGWVEWGGCGMVNPNVLRACGVDPAVYSGFAFGMGLERTLQFRNGIPDMRDMVEGDIRFTLPFGTEA</sequence>
<dbReference type="GO" id="GO:0000287">
    <property type="term" value="F:magnesium ion binding"/>
    <property type="evidence" value="ECO:0007669"/>
    <property type="project" value="UniProtKB-UniRule"/>
</dbReference>
<evidence type="ECO:0000256" key="13">
    <source>
        <dbReference type="HAMAP-Rule" id="MF_00281"/>
    </source>
</evidence>
<comment type="catalytic activity">
    <reaction evidence="12 13">
        <text>tRNA(Phe) + L-phenylalanine + ATP = L-phenylalanyl-tRNA(Phe) + AMP + diphosphate + H(+)</text>
        <dbReference type="Rhea" id="RHEA:19413"/>
        <dbReference type="Rhea" id="RHEA-COMP:9668"/>
        <dbReference type="Rhea" id="RHEA-COMP:9699"/>
        <dbReference type="ChEBI" id="CHEBI:15378"/>
        <dbReference type="ChEBI" id="CHEBI:30616"/>
        <dbReference type="ChEBI" id="CHEBI:33019"/>
        <dbReference type="ChEBI" id="CHEBI:58095"/>
        <dbReference type="ChEBI" id="CHEBI:78442"/>
        <dbReference type="ChEBI" id="CHEBI:78531"/>
        <dbReference type="ChEBI" id="CHEBI:456215"/>
        <dbReference type="EC" id="6.1.1.20"/>
    </reaction>
</comment>
<dbReference type="RefSeq" id="WP_091675518.1">
    <property type="nucleotide sequence ID" value="NZ_FOKG01000016.1"/>
</dbReference>
<dbReference type="GO" id="GO:0005737">
    <property type="term" value="C:cytoplasm"/>
    <property type="evidence" value="ECO:0007669"/>
    <property type="project" value="UniProtKB-SubCell"/>
</dbReference>
<dbReference type="PROSITE" id="PS50862">
    <property type="entry name" value="AA_TRNA_LIGASE_II"/>
    <property type="match status" value="1"/>
</dbReference>
<evidence type="ECO:0000313" key="15">
    <source>
        <dbReference type="EMBL" id="SFB52262.1"/>
    </source>
</evidence>
<dbReference type="Pfam" id="PF02912">
    <property type="entry name" value="Phe_tRNA-synt_N"/>
    <property type="match status" value="1"/>
</dbReference>
<protein>
    <recommendedName>
        <fullName evidence="13">Phenylalanine--tRNA ligase alpha subunit</fullName>
        <ecNumber evidence="13">6.1.1.20</ecNumber>
    </recommendedName>
    <alternativeName>
        <fullName evidence="13">Phenylalanyl-tRNA synthetase alpha subunit</fullName>
        <shortName evidence="13">PheRS</shortName>
    </alternativeName>
</protein>
<dbReference type="SUPFAM" id="SSF55681">
    <property type="entry name" value="Class II aaRS and biotin synthetases"/>
    <property type="match status" value="1"/>
</dbReference>
<dbReference type="PANTHER" id="PTHR11538:SF41">
    <property type="entry name" value="PHENYLALANINE--TRNA LIGASE, MITOCHONDRIAL"/>
    <property type="match status" value="1"/>
</dbReference>
<dbReference type="OrthoDB" id="9800719at2"/>
<organism evidence="15 16">
    <name type="scientific">Amycolatopsis marina</name>
    <dbReference type="NCBI Taxonomy" id="490629"/>
    <lineage>
        <taxon>Bacteria</taxon>
        <taxon>Bacillati</taxon>
        <taxon>Actinomycetota</taxon>
        <taxon>Actinomycetes</taxon>
        <taxon>Pseudonocardiales</taxon>
        <taxon>Pseudonocardiaceae</taxon>
        <taxon>Amycolatopsis</taxon>
    </lineage>
</organism>
<gene>
    <name evidence="13" type="primary">pheS</name>
    <name evidence="15" type="ORF">SAMN05216266_11612</name>
</gene>
<keyword evidence="9 13" id="KW-0460">Magnesium</keyword>
<evidence type="ECO:0000256" key="4">
    <source>
        <dbReference type="ARBA" id="ARBA00022490"/>
    </source>
</evidence>
<accession>A0A1I1BR19</accession>
<evidence type="ECO:0000256" key="3">
    <source>
        <dbReference type="ARBA" id="ARBA00011209"/>
    </source>
</evidence>
<evidence type="ECO:0000256" key="10">
    <source>
        <dbReference type="ARBA" id="ARBA00022917"/>
    </source>
</evidence>
<evidence type="ECO:0000256" key="8">
    <source>
        <dbReference type="ARBA" id="ARBA00022840"/>
    </source>
</evidence>
<proteinExistence type="inferred from homology"/>
<dbReference type="InterPro" id="IPR006195">
    <property type="entry name" value="aa-tRNA-synth_II"/>
</dbReference>
<dbReference type="EC" id="6.1.1.20" evidence="13"/>
<keyword evidence="4 13" id="KW-0963">Cytoplasm</keyword>
<evidence type="ECO:0000256" key="6">
    <source>
        <dbReference type="ARBA" id="ARBA00022723"/>
    </source>
</evidence>
<keyword evidence="6 13" id="KW-0479">Metal-binding</keyword>
<feature type="domain" description="Aminoacyl-transfer RNA synthetases class-II family profile" evidence="14">
    <location>
        <begin position="127"/>
        <end position="350"/>
    </location>
</feature>
<keyword evidence="16" id="KW-1185">Reference proteome</keyword>
<keyword evidence="7 13" id="KW-0547">Nucleotide-binding</keyword>
<feature type="binding site" evidence="13">
    <location>
        <position position="273"/>
    </location>
    <ligand>
        <name>Mg(2+)</name>
        <dbReference type="ChEBI" id="CHEBI:18420"/>
        <note>shared with beta subunit</note>
    </ligand>
</feature>
<dbReference type="GO" id="GO:0000049">
    <property type="term" value="F:tRNA binding"/>
    <property type="evidence" value="ECO:0007669"/>
    <property type="project" value="InterPro"/>
</dbReference>
<dbReference type="GO" id="GO:0006432">
    <property type="term" value="P:phenylalanyl-tRNA aminoacylation"/>
    <property type="evidence" value="ECO:0007669"/>
    <property type="project" value="UniProtKB-UniRule"/>
</dbReference>
<dbReference type="GO" id="GO:0004826">
    <property type="term" value="F:phenylalanine-tRNA ligase activity"/>
    <property type="evidence" value="ECO:0007669"/>
    <property type="project" value="UniProtKB-UniRule"/>
</dbReference>
<evidence type="ECO:0000256" key="5">
    <source>
        <dbReference type="ARBA" id="ARBA00022598"/>
    </source>
</evidence>
<comment type="cofactor">
    <cofactor evidence="13">
        <name>Mg(2+)</name>
        <dbReference type="ChEBI" id="CHEBI:18420"/>
    </cofactor>
    <text evidence="13">Binds 2 magnesium ions per tetramer.</text>
</comment>
<dbReference type="FunFam" id="3.30.930.10:FF:000003">
    <property type="entry name" value="Phenylalanine--tRNA ligase alpha subunit"/>
    <property type="match status" value="1"/>
</dbReference>
<dbReference type="InterPro" id="IPR045864">
    <property type="entry name" value="aa-tRNA-synth_II/BPL/LPL"/>
</dbReference>
<dbReference type="InterPro" id="IPR004188">
    <property type="entry name" value="Phe-tRNA_ligase_II_N"/>
</dbReference>
<evidence type="ECO:0000256" key="7">
    <source>
        <dbReference type="ARBA" id="ARBA00022741"/>
    </source>
</evidence>
<evidence type="ECO:0000256" key="9">
    <source>
        <dbReference type="ARBA" id="ARBA00022842"/>
    </source>
</evidence>
<dbReference type="AlphaFoldDB" id="A0A1I1BR19"/>
<dbReference type="NCBIfam" id="TIGR00468">
    <property type="entry name" value="pheS"/>
    <property type="match status" value="1"/>
</dbReference>
<keyword evidence="11 13" id="KW-0030">Aminoacyl-tRNA synthetase</keyword>
<evidence type="ECO:0000259" key="14">
    <source>
        <dbReference type="PROSITE" id="PS50862"/>
    </source>
</evidence>
<evidence type="ECO:0000256" key="11">
    <source>
        <dbReference type="ARBA" id="ARBA00023146"/>
    </source>
</evidence>
<comment type="subunit">
    <text evidence="3 13">Tetramer of two alpha and two beta subunits.</text>
</comment>
<dbReference type="GO" id="GO:0005524">
    <property type="term" value="F:ATP binding"/>
    <property type="evidence" value="ECO:0007669"/>
    <property type="project" value="UniProtKB-UniRule"/>
</dbReference>
<comment type="subcellular location">
    <subcellularLocation>
        <location evidence="1 13">Cytoplasm</location>
    </subcellularLocation>
</comment>
<dbReference type="HAMAP" id="MF_00281">
    <property type="entry name" value="Phe_tRNA_synth_alpha1"/>
    <property type="match status" value="1"/>
</dbReference>
<evidence type="ECO:0000256" key="12">
    <source>
        <dbReference type="ARBA" id="ARBA00049255"/>
    </source>
</evidence>